<evidence type="ECO:0000256" key="2">
    <source>
        <dbReference type="ARBA" id="ARBA00023125"/>
    </source>
</evidence>
<dbReference type="OrthoDB" id="6159439at2759"/>
<dbReference type="GO" id="GO:0030182">
    <property type="term" value="P:neuron differentiation"/>
    <property type="evidence" value="ECO:0007669"/>
    <property type="project" value="TreeGrafter"/>
</dbReference>
<dbReference type="GO" id="GO:0000978">
    <property type="term" value="F:RNA polymerase II cis-regulatory region sequence-specific DNA binding"/>
    <property type="evidence" value="ECO:0007669"/>
    <property type="project" value="TreeGrafter"/>
</dbReference>
<evidence type="ECO:0000256" key="5">
    <source>
        <dbReference type="PROSITE-ProRule" id="PRU00108"/>
    </source>
</evidence>
<evidence type="ECO:0000256" key="1">
    <source>
        <dbReference type="ARBA" id="ARBA00004123"/>
    </source>
</evidence>
<dbReference type="AlphaFoldDB" id="A0A2T7NLC9"/>
<dbReference type="SUPFAM" id="SSF46689">
    <property type="entry name" value="Homeodomain-like"/>
    <property type="match status" value="1"/>
</dbReference>
<keyword evidence="10" id="KW-1185">Reference proteome</keyword>
<dbReference type="PANTHER" id="PTHR24339">
    <property type="entry name" value="HOMEOBOX PROTEIN EMX-RELATED"/>
    <property type="match status" value="1"/>
</dbReference>
<organism evidence="9 10">
    <name type="scientific">Pomacea canaliculata</name>
    <name type="common">Golden apple snail</name>
    <dbReference type="NCBI Taxonomy" id="400727"/>
    <lineage>
        <taxon>Eukaryota</taxon>
        <taxon>Metazoa</taxon>
        <taxon>Spiralia</taxon>
        <taxon>Lophotrochozoa</taxon>
        <taxon>Mollusca</taxon>
        <taxon>Gastropoda</taxon>
        <taxon>Caenogastropoda</taxon>
        <taxon>Architaenioglossa</taxon>
        <taxon>Ampullarioidea</taxon>
        <taxon>Ampullariidae</taxon>
        <taxon>Pomacea</taxon>
    </lineage>
</organism>
<feature type="DNA-binding region" description="Homeobox" evidence="5">
    <location>
        <begin position="62"/>
        <end position="107"/>
    </location>
</feature>
<comment type="subcellular location">
    <subcellularLocation>
        <location evidence="1 5 6">Nucleus</location>
    </subcellularLocation>
</comment>
<dbReference type="Pfam" id="PF00046">
    <property type="entry name" value="Homeodomain"/>
    <property type="match status" value="1"/>
</dbReference>
<feature type="region of interest" description="Disordered" evidence="7">
    <location>
        <begin position="31"/>
        <end position="58"/>
    </location>
</feature>
<evidence type="ECO:0000256" key="3">
    <source>
        <dbReference type="ARBA" id="ARBA00023155"/>
    </source>
</evidence>
<dbReference type="InterPro" id="IPR050877">
    <property type="entry name" value="EMX-VAX-Noto_Homeobox_TFs"/>
</dbReference>
<proteinExistence type="predicted"/>
<sequence length="120" mass="13455">MNTLMGPHQGLGALPVNPLLYSLQRDIAHHQSAHTLPATRNSGFKDPKYPSGPPPGPLFHPYRKNRKVFSRSQLLQLEQAFEKKHHVVGQERKTLASKLQLTERQVSSVHLCSSRANYPG</sequence>
<comment type="caution">
    <text evidence="9">The sequence shown here is derived from an EMBL/GenBank/DDBJ whole genome shotgun (WGS) entry which is preliminary data.</text>
</comment>
<keyword evidence="3 5" id="KW-0371">Homeobox</keyword>
<name>A0A2T7NLC9_POMCA</name>
<dbReference type="GO" id="GO:0000981">
    <property type="term" value="F:DNA-binding transcription factor activity, RNA polymerase II-specific"/>
    <property type="evidence" value="ECO:0007669"/>
    <property type="project" value="TreeGrafter"/>
</dbReference>
<feature type="domain" description="Homeobox" evidence="8">
    <location>
        <begin position="60"/>
        <end position="106"/>
    </location>
</feature>
<dbReference type="InterPro" id="IPR001356">
    <property type="entry name" value="HD"/>
</dbReference>
<dbReference type="CDD" id="cd00086">
    <property type="entry name" value="homeodomain"/>
    <property type="match status" value="1"/>
</dbReference>
<gene>
    <name evidence="9" type="ORF">C0Q70_17775</name>
</gene>
<evidence type="ECO:0000313" key="9">
    <source>
        <dbReference type="EMBL" id="PVD21972.1"/>
    </source>
</evidence>
<evidence type="ECO:0000313" key="10">
    <source>
        <dbReference type="Proteomes" id="UP000245119"/>
    </source>
</evidence>
<accession>A0A2T7NLC9</accession>
<dbReference type="SMART" id="SM00389">
    <property type="entry name" value="HOX"/>
    <property type="match status" value="1"/>
</dbReference>
<protein>
    <recommendedName>
        <fullName evidence="8">Homeobox domain-containing protein</fullName>
    </recommendedName>
</protein>
<keyword evidence="4 5" id="KW-0539">Nucleus</keyword>
<evidence type="ECO:0000259" key="8">
    <source>
        <dbReference type="PROSITE" id="PS50071"/>
    </source>
</evidence>
<dbReference type="PANTHER" id="PTHR24339:SF28">
    <property type="entry name" value="E5-RELATED"/>
    <property type="match status" value="1"/>
</dbReference>
<evidence type="ECO:0000256" key="4">
    <source>
        <dbReference type="ARBA" id="ARBA00023242"/>
    </source>
</evidence>
<reference evidence="9 10" key="1">
    <citation type="submission" date="2018-04" db="EMBL/GenBank/DDBJ databases">
        <title>The genome of golden apple snail Pomacea canaliculata provides insight into stress tolerance and invasive adaptation.</title>
        <authorList>
            <person name="Liu C."/>
            <person name="Liu B."/>
            <person name="Ren Y."/>
            <person name="Zhang Y."/>
            <person name="Wang H."/>
            <person name="Li S."/>
            <person name="Jiang F."/>
            <person name="Yin L."/>
            <person name="Zhang G."/>
            <person name="Qian W."/>
            <person name="Fan W."/>
        </authorList>
    </citation>
    <scope>NUCLEOTIDE SEQUENCE [LARGE SCALE GENOMIC DNA]</scope>
    <source>
        <strain evidence="9">SZHN2017</strain>
        <tissue evidence="9">Muscle</tissue>
    </source>
</reference>
<dbReference type="EMBL" id="PZQS01000011">
    <property type="protein sequence ID" value="PVD21972.1"/>
    <property type="molecule type" value="Genomic_DNA"/>
</dbReference>
<dbReference type="InterPro" id="IPR009057">
    <property type="entry name" value="Homeodomain-like_sf"/>
</dbReference>
<evidence type="ECO:0000256" key="6">
    <source>
        <dbReference type="RuleBase" id="RU000682"/>
    </source>
</evidence>
<dbReference type="GO" id="GO:0005634">
    <property type="term" value="C:nucleus"/>
    <property type="evidence" value="ECO:0007669"/>
    <property type="project" value="UniProtKB-SubCell"/>
</dbReference>
<dbReference type="Proteomes" id="UP000245119">
    <property type="component" value="Linkage Group LG11"/>
</dbReference>
<dbReference type="GO" id="GO:0007420">
    <property type="term" value="P:brain development"/>
    <property type="evidence" value="ECO:0007669"/>
    <property type="project" value="TreeGrafter"/>
</dbReference>
<dbReference type="Gene3D" id="1.10.10.60">
    <property type="entry name" value="Homeodomain-like"/>
    <property type="match status" value="1"/>
</dbReference>
<evidence type="ECO:0000256" key="7">
    <source>
        <dbReference type="SAM" id="MobiDB-lite"/>
    </source>
</evidence>
<keyword evidence="2 5" id="KW-0238">DNA-binding</keyword>
<dbReference type="PROSITE" id="PS50071">
    <property type="entry name" value="HOMEOBOX_2"/>
    <property type="match status" value="1"/>
</dbReference>